<evidence type="ECO:0000256" key="1">
    <source>
        <dbReference type="SAM" id="Phobius"/>
    </source>
</evidence>
<comment type="caution">
    <text evidence="4">The sequence shown here is derived from an EMBL/GenBank/DDBJ whole genome shotgun (WGS) entry which is preliminary data.</text>
</comment>
<dbReference type="Pfam" id="PF07853">
    <property type="entry name" value="DUF1648"/>
    <property type="match status" value="1"/>
</dbReference>
<dbReference type="PIRSF" id="PIRSF032908">
    <property type="entry name" value="UCP032908"/>
    <property type="match status" value="1"/>
</dbReference>
<dbReference type="InterPro" id="IPR014574">
    <property type="entry name" value="UCP032908"/>
</dbReference>
<dbReference type="PANTHER" id="PTHR37810">
    <property type="entry name" value="IMMUNITY PROTEIN SDPI"/>
    <property type="match status" value="1"/>
</dbReference>
<feature type="transmembrane region" description="Helical" evidence="1">
    <location>
        <begin position="6"/>
        <end position="24"/>
    </location>
</feature>
<evidence type="ECO:0000259" key="3">
    <source>
        <dbReference type="Pfam" id="PF19124"/>
    </source>
</evidence>
<proteinExistence type="predicted"/>
<evidence type="ECO:0000313" key="4">
    <source>
        <dbReference type="EMBL" id="MSU03190.1"/>
    </source>
</evidence>
<feature type="domain" description="DUF5808" evidence="3">
    <location>
        <begin position="328"/>
        <end position="352"/>
    </location>
</feature>
<dbReference type="InterPro" id="IPR043831">
    <property type="entry name" value="DUF5808"/>
</dbReference>
<keyword evidence="1" id="KW-0812">Transmembrane</keyword>
<keyword evidence="1" id="KW-0472">Membrane</keyword>
<feature type="transmembrane region" description="Helical" evidence="1">
    <location>
        <begin position="269"/>
        <end position="291"/>
    </location>
</feature>
<feature type="transmembrane region" description="Helical" evidence="1">
    <location>
        <begin position="185"/>
        <end position="211"/>
    </location>
</feature>
<keyword evidence="5" id="KW-1185">Reference proteome</keyword>
<feature type="transmembrane region" description="Helical" evidence="1">
    <location>
        <begin position="60"/>
        <end position="77"/>
    </location>
</feature>
<evidence type="ECO:0000259" key="2">
    <source>
        <dbReference type="Pfam" id="PF07853"/>
    </source>
</evidence>
<feature type="transmembrane region" description="Helical" evidence="1">
    <location>
        <begin position="83"/>
        <end position="102"/>
    </location>
</feature>
<feature type="transmembrane region" description="Helical" evidence="1">
    <location>
        <begin position="237"/>
        <end position="263"/>
    </location>
</feature>
<organism evidence="4 5">
    <name type="scientific">Tissierella pigra</name>
    <dbReference type="NCBI Taxonomy" id="2607614"/>
    <lineage>
        <taxon>Bacteria</taxon>
        <taxon>Bacillati</taxon>
        <taxon>Bacillota</taxon>
        <taxon>Tissierellia</taxon>
        <taxon>Tissierellales</taxon>
        <taxon>Tissierellaceae</taxon>
        <taxon>Tissierella</taxon>
    </lineage>
</organism>
<reference evidence="4 5" key="1">
    <citation type="submission" date="2019-09" db="EMBL/GenBank/DDBJ databases">
        <title>In-depth cultivation of the pig gut microbiome towards novel bacterial diversity and tailored functional studies.</title>
        <authorList>
            <person name="Wylensek D."/>
            <person name="Hitch T.C.A."/>
            <person name="Clavel T."/>
        </authorList>
    </citation>
    <scope>NUCLEOTIDE SEQUENCE [LARGE SCALE GENOMIC DNA]</scope>
    <source>
        <strain evidence="4 5">WCA3-693-APC-4?</strain>
    </source>
</reference>
<dbReference type="GO" id="GO:0009636">
    <property type="term" value="P:response to toxic substance"/>
    <property type="evidence" value="ECO:0007669"/>
    <property type="project" value="TreeGrafter"/>
</dbReference>
<feature type="domain" description="DUF1648" evidence="2">
    <location>
        <begin position="149"/>
        <end position="195"/>
    </location>
</feature>
<dbReference type="Proteomes" id="UP000469523">
    <property type="component" value="Unassembled WGS sequence"/>
</dbReference>
<dbReference type="AlphaFoldDB" id="A0A6N7Y566"/>
<name>A0A6N7Y566_9FIRM</name>
<sequence length="371" mass="43047">MPEKMITILFYWFTLLILLILQILTPEITRKNILLGVKIPGDKMKTEEVKNIIKGFRKETLMVGVPALILTPILVYYLEYIYIFDISIFLYLGLLFTIYLRWNKKLKKLKEENDWRYLSKGVVVVDMKFSRDKAKTTIISRKWFIIPILIIVISTLLSIKMYPFLPDKVATHWDWKGNIDGYMDKSMFTALLIPMRQFLMAIVLYITYYFSITAKQQINSRNPEDSLRRNIIFRKVWSIYFIILLVLIEVFFTVVNMLVLGIIKYNALINILGGITFGFAIIVSVILSIVVGQGGDRLKLKDSKETLSDYDIDDDRLWKLGNTIYYNPEDVSIFVEKRVGVGWTINAGRPIGMAIMILPIIIAILTIIVVK</sequence>
<keyword evidence="1" id="KW-1133">Transmembrane helix</keyword>
<dbReference type="Pfam" id="PF19124">
    <property type="entry name" value="DUF5808"/>
    <property type="match status" value="1"/>
</dbReference>
<dbReference type="InterPro" id="IPR012867">
    <property type="entry name" value="DUF1648"/>
</dbReference>
<gene>
    <name evidence="4" type="ORF">FYJ83_17150</name>
</gene>
<feature type="transmembrane region" description="Helical" evidence="1">
    <location>
        <begin position="351"/>
        <end position="370"/>
    </location>
</feature>
<dbReference type="RefSeq" id="WP_154442738.1">
    <property type="nucleotide sequence ID" value="NZ_JAHLPJ010000001.1"/>
</dbReference>
<accession>A0A6N7Y566</accession>
<feature type="transmembrane region" description="Helical" evidence="1">
    <location>
        <begin position="143"/>
        <end position="165"/>
    </location>
</feature>
<protein>
    <submittedName>
        <fullName evidence="4">DUF1648 domain-containing protein</fullName>
    </submittedName>
</protein>
<evidence type="ECO:0000313" key="5">
    <source>
        <dbReference type="Proteomes" id="UP000469523"/>
    </source>
</evidence>
<dbReference type="PANTHER" id="PTHR37810:SF9">
    <property type="entry name" value="MEMBRANE PROTEIN"/>
    <property type="match status" value="1"/>
</dbReference>
<dbReference type="EMBL" id="VUNQ01000058">
    <property type="protein sequence ID" value="MSU03190.1"/>
    <property type="molecule type" value="Genomic_DNA"/>
</dbReference>